<accession>A0A2M7IPS9</accession>
<feature type="non-terminal residue" evidence="5">
    <location>
        <position position="1"/>
    </location>
</feature>
<evidence type="ECO:0000256" key="4">
    <source>
        <dbReference type="ARBA" id="ARBA00023014"/>
    </source>
</evidence>
<proteinExistence type="predicted"/>
<evidence type="ECO:0000313" key="6">
    <source>
        <dbReference type="Proteomes" id="UP000230837"/>
    </source>
</evidence>
<gene>
    <name evidence="5" type="ORF">COZ82_00265</name>
</gene>
<dbReference type="AlphaFoldDB" id="A0A2M7IPS9"/>
<keyword evidence="3" id="KW-0408">Iron</keyword>
<feature type="non-terminal residue" evidence="5">
    <location>
        <position position="48"/>
    </location>
</feature>
<organism evidence="5 6">
    <name type="scientific">Candidatus Kaiserbacteria bacterium CG_4_8_14_3_um_filter_38_9</name>
    <dbReference type="NCBI Taxonomy" id="1974599"/>
    <lineage>
        <taxon>Bacteria</taxon>
        <taxon>Candidatus Kaiseribacteriota</taxon>
    </lineage>
</organism>
<comment type="caution">
    <text evidence="5">The sequence shown here is derived from an EMBL/GenBank/DDBJ whole genome shotgun (WGS) entry which is preliminary data.</text>
</comment>
<dbReference type="EMBL" id="PFHR01000017">
    <property type="protein sequence ID" value="PIW97307.1"/>
    <property type="molecule type" value="Genomic_DNA"/>
</dbReference>
<evidence type="ECO:0000313" key="5">
    <source>
        <dbReference type="EMBL" id="PIW97307.1"/>
    </source>
</evidence>
<dbReference type="SFLD" id="SFLDS00029">
    <property type="entry name" value="Radical_SAM"/>
    <property type="match status" value="1"/>
</dbReference>
<sequence length="48" mass="5378">CSLIDFPGQMSAIIFTIGCNFRCPYCHNPELVDETADIIPTEDVLDFL</sequence>
<keyword evidence="1" id="KW-0949">S-adenosyl-L-methionine</keyword>
<dbReference type="InterPro" id="IPR013785">
    <property type="entry name" value="Aldolase_TIM"/>
</dbReference>
<dbReference type="Proteomes" id="UP000230837">
    <property type="component" value="Unassembled WGS sequence"/>
</dbReference>
<dbReference type="GO" id="GO:0051536">
    <property type="term" value="F:iron-sulfur cluster binding"/>
    <property type="evidence" value="ECO:0007669"/>
    <property type="project" value="UniProtKB-KW"/>
</dbReference>
<dbReference type="GO" id="GO:0003824">
    <property type="term" value="F:catalytic activity"/>
    <property type="evidence" value="ECO:0007669"/>
    <property type="project" value="InterPro"/>
</dbReference>
<evidence type="ECO:0000256" key="2">
    <source>
        <dbReference type="ARBA" id="ARBA00022723"/>
    </source>
</evidence>
<keyword evidence="4" id="KW-0411">Iron-sulfur</keyword>
<keyword evidence="2" id="KW-0479">Metal-binding</keyword>
<name>A0A2M7IPS9_9BACT</name>
<evidence type="ECO:0000256" key="1">
    <source>
        <dbReference type="ARBA" id="ARBA00022691"/>
    </source>
</evidence>
<protein>
    <submittedName>
        <fullName evidence="5">Anaerobic ribonucleoside-triphosphate reductase activating protein</fullName>
    </submittedName>
</protein>
<dbReference type="SUPFAM" id="SSF102114">
    <property type="entry name" value="Radical SAM enzymes"/>
    <property type="match status" value="1"/>
</dbReference>
<dbReference type="GO" id="GO:0046872">
    <property type="term" value="F:metal ion binding"/>
    <property type="evidence" value="ECO:0007669"/>
    <property type="project" value="UniProtKB-KW"/>
</dbReference>
<dbReference type="Gene3D" id="3.20.20.70">
    <property type="entry name" value="Aldolase class I"/>
    <property type="match status" value="1"/>
</dbReference>
<evidence type="ECO:0000256" key="3">
    <source>
        <dbReference type="ARBA" id="ARBA00023004"/>
    </source>
</evidence>
<dbReference type="InterPro" id="IPR058240">
    <property type="entry name" value="rSAM_sf"/>
</dbReference>
<dbReference type="InterPro" id="IPR007197">
    <property type="entry name" value="rSAM"/>
</dbReference>
<reference evidence="6" key="1">
    <citation type="submission" date="2017-09" db="EMBL/GenBank/DDBJ databases">
        <title>Depth-based differentiation of microbial function through sediment-hosted aquifers and enrichment of novel symbionts in the deep terrestrial subsurface.</title>
        <authorList>
            <person name="Probst A.J."/>
            <person name="Ladd B."/>
            <person name="Jarett J.K."/>
            <person name="Geller-Mcgrath D.E."/>
            <person name="Sieber C.M.K."/>
            <person name="Emerson J.B."/>
            <person name="Anantharaman K."/>
            <person name="Thomas B.C."/>
            <person name="Malmstrom R."/>
            <person name="Stieglmeier M."/>
            <person name="Klingl A."/>
            <person name="Woyke T."/>
            <person name="Ryan C.M."/>
            <person name="Banfield J.F."/>
        </authorList>
    </citation>
    <scope>NUCLEOTIDE SEQUENCE [LARGE SCALE GENOMIC DNA]</scope>
</reference>